<dbReference type="Proteomes" id="UP000054359">
    <property type="component" value="Unassembled WGS sequence"/>
</dbReference>
<name>A0A087U2T6_STEMI</name>
<accession>A0A087U2T6</accession>
<keyword evidence="3" id="KW-1185">Reference proteome</keyword>
<feature type="compositionally biased region" description="Low complexity" evidence="1">
    <location>
        <begin position="618"/>
        <end position="630"/>
    </location>
</feature>
<dbReference type="OrthoDB" id="5979581at2759"/>
<feature type="region of interest" description="Disordered" evidence="1">
    <location>
        <begin position="618"/>
        <end position="652"/>
    </location>
</feature>
<feature type="non-terminal residue" evidence="2">
    <location>
        <position position="799"/>
    </location>
</feature>
<sequence length="799" mass="90544">MQAKLSVPKVSRKHSQVAKSKSQPKVFSSQFAIAEDDISSVQQVTKGGGLALTLVSKWQYSFDYTEAADADFNNDYIEHSKQNEFINHSQTNFSSFFTERDENKVCLASKGKWMMSKKESRAIEKCVKRRRPVRRSVSHPAKIPPNVTVRNILNDYSNGCGFLRIGGLDNSGQTPQGLPRCWSCPTISLFIRSHLKPPLKQQASFDENVYEVDVMRNVAAKQGVKEEIVSSSDERRTSLPHISITDVQTEIIETSCMSSENKTVPDVLWNEPLIQVNNICHKEESKVSSKDTNTGYINQLQRSASLCQKGILKNVCDKYKTNHKTDGLKLQRSRSGPSDMWQNGKVTNVSFIEKNSDPFVSASKEQYRSNMVASQTKNSIYLNVSLNNKPQLHAEKKNNVVSERNSSTAFLTEVRDVIESTVNEKIIGKNSCLSSTFQNYFSLDLEENNIMTPKNMNNNCEYLNDSPKESSSLFEKVCSFENINALEHAPQQMGMSLKNIQSLKKEGLIYPTEHFTRESCSLSDATEKIINISKTLEFQKEVSEIPVQLPKSQTHETSTIPQIILSADDAACEKDNTHPYSVKEHEIVNDICMENEQSALLIKQISALKGNIDKAVFPNENQNVPEQENNSVSQSSFENCSQNKDRKPVTRRCRENPDCKYVKDESELKLNFSRRRQRPVSVACSSHLPNPYISKHLSEFPSLTNGNKDDNINRLYQKDSDMTELQNELGLQRVSSLPSVPLLNKQLPLYFQDQVNSPNVCQKLPTPPPGEPPLKYCLPSRRMRYRVSQTMKKQEIILY</sequence>
<dbReference type="EMBL" id="KK117881">
    <property type="protein sequence ID" value="KFM71675.1"/>
    <property type="molecule type" value="Genomic_DNA"/>
</dbReference>
<dbReference type="AlphaFoldDB" id="A0A087U2T6"/>
<organism evidence="2 3">
    <name type="scientific">Stegodyphus mimosarum</name>
    <name type="common">African social velvet spider</name>
    <dbReference type="NCBI Taxonomy" id="407821"/>
    <lineage>
        <taxon>Eukaryota</taxon>
        <taxon>Metazoa</taxon>
        <taxon>Ecdysozoa</taxon>
        <taxon>Arthropoda</taxon>
        <taxon>Chelicerata</taxon>
        <taxon>Arachnida</taxon>
        <taxon>Araneae</taxon>
        <taxon>Araneomorphae</taxon>
        <taxon>Entelegynae</taxon>
        <taxon>Eresoidea</taxon>
        <taxon>Eresidae</taxon>
        <taxon>Stegodyphus</taxon>
    </lineage>
</organism>
<dbReference type="STRING" id="407821.A0A087U2T6"/>
<reference evidence="2 3" key="1">
    <citation type="submission" date="2013-11" db="EMBL/GenBank/DDBJ databases">
        <title>Genome sequencing of Stegodyphus mimosarum.</title>
        <authorList>
            <person name="Bechsgaard J."/>
        </authorList>
    </citation>
    <scope>NUCLEOTIDE SEQUENCE [LARGE SCALE GENOMIC DNA]</scope>
</reference>
<evidence type="ECO:0000256" key="1">
    <source>
        <dbReference type="SAM" id="MobiDB-lite"/>
    </source>
</evidence>
<evidence type="ECO:0000313" key="2">
    <source>
        <dbReference type="EMBL" id="KFM71675.1"/>
    </source>
</evidence>
<feature type="compositionally biased region" description="Polar residues" evidence="1">
    <location>
        <begin position="631"/>
        <end position="642"/>
    </location>
</feature>
<gene>
    <name evidence="2" type="ORF">X975_06327</name>
</gene>
<feature type="region of interest" description="Disordered" evidence="1">
    <location>
        <begin position="1"/>
        <end position="21"/>
    </location>
</feature>
<proteinExistence type="predicted"/>
<evidence type="ECO:0000313" key="3">
    <source>
        <dbReference type="Proteomes" id="UP000054359"/>
    </source>
</evidence>
<protein>
    <submittedName>
        <fullName evidence="2">Uncharacterized protein</fullName>
    </submittedName>
</protein>
<feature type="compositionally biased region" description="Basic and acidic residues" evidence="1">
    <location>
        <begin position="643"/>
        <end position="652"/>
    </location>
</feature>